<gene>
    <name evidence="2" type="ORF">HUK82_14855</name>
</gene>
<evidence type="ECO:0000256" key="1">
    <source>
        <dbReference type="SAM" id="Phobius"/>
    </source>
</evidence>
<feature type="transmembrane region" description="Helical" evidence="1">
    <location>
        <begin position="29"/>
        <end position="54"/>
    </location>
</feature>
<keyword evidence="1" id="KW-1133">Transmembrane helix</keyword>
<evidence type="ECO:0000313" key="3">
    <source>
        <dbReference type="Proteomes" id="UP000585665"/>
    </source>
</evidence>
<name>A0A850PGP8_9PROT</name>
<proteinExistence type="predicted"/>
<feature type="transmembrane region" description="Helical" evidence="1">
    <location>
        <begin position="60"/>
        <end position="83"/>
    </location>
</feature>
<evidence type="ECO:0000313" key="2">
    <source>
        <dbReference type="EMBL" id="NVN41829.1"/>
    </source>
</evidence>
<reference evidence="2 3" key="1">
    <citation type="submission" date="2020-06" db="EMBL/GenBank/DDBJ databases">
        <title>Description of novel acetic acid bacteria.</title>
        <authorList>
            <person name="Sombolestani A."/>
        </authorList>
    </citation>
    <scope>NUCLEOTIDE SEQUENCE [LARGE SCALE GENOMIC DNA]</scope>
    <source>
        <strain evidence="2 3">LMG 27010</strain>
    </source>
</reference>
<keyword evidence="1" id="KW-0812">Transmembrane</keyword>
<accession>A0A850PGP8</accession>
<dbReference type="RefSeq" id="WP_176614695.1">
    <property type="nucleotide sequence ID" value="NZ_JABXXR010000193.1"/>
</dbReference>
<dbReference type="AlphaFoldDB" id="A0A850PGP8"/>
<keyword evidence="1" id="KW-0472">Membrane</keyword>
<keyword evidence="3" id="KW-1185">Reference proteome</keyword>
<dbReference type="EMBL" id="JABXXR010000193">
    <property type="protein sequence ID" value="NVN41829.1"/>
    <property type="molecule type" value="Genomic_DNA"/>
</dbReference>
<comment type="caution">
    <text evidence="2">The sequence shown here is derived from an EMBL/GenBank/DDBJ whole genome shotgun (WGS) entry which is preliminary data.</text>
</comment>
<protein>
    <recommendedName>
        <fullName evidence="4">Phage holin family protein</fullName>
    </recommendedName>
</protein>
<evidence type="ECO:0008006" key="4">
    <source>
        <dbReference type="Google" id="ProtNLM"/>
    </source>
</evidence>
<dbReference type="Proteomes" id="UP000585665">
    <property type="component" value="Unassembled WGS sequence"/>
</dbReference>
<sequence length="141" mass="15147">MKIAEHGMAALEAQGTILQRRAVRYGRQVAFLLIAGMFALAAFVAVHGLLWAVFLQAAHMTVIGASASVLGVDVLLLLIFGFLGRRSLPGPVEIEARFIRDRHIEAVKQSLTVASVATVLLAGPMGRGFGGILRALFARRR</sequence>
<organism evidence="2 3">
    <name type="scientific">Ameyamaea chiangmaiensis</name>
    <dbReference type="NCBI Taxonomy" id="442969"/>
    <lineage>
        <taxon>Bacteria</taxon>
        <taxon>Pseudomonadati</taxon>
        <taxon>Pseudomonadota</taxon>
        <taxon>Alphaproteobacteria</taxon>
        <taxon>Acetobacterales</taxon>
        <taxon>Acetobacteraceae</taxon>
        <taxon>Ameyamaea</taxon>
    </lineage>
</organism>